<dbReference type="KEGG" id="slx:SLAV_16760"/>
<dbReference type="EMBL" id="CP024985">
    <property type="protein sequence ID" value="ATZ25202.1"/>
    <property type="molecule type" value="Genomic_DNA"/>
</dbReference>
<sequence length="117" mass="11975">MSEIEPPLLVDVHPALVSFLDAALVAEGEPALARSLAGLRLHGWSRCSPACVHLRTAPEGRAGSTWIHFDGDVAPGVWLQPDRERESFAGMEICGFDLGLPAGAGAGSGAGSGDGGT</sequence>
<dbReference type="OrthoDB" id="4310299at2"/>
<evidence type="ECO:0000313" key="2">
    <source>
        <dbReference type="Proteomes" id="UP000231791"/>
    </source>
</evidence>
<evidence type="ECO:0000313" key="1">
    <source>
        <dbReference type="EMBL" id="ATZ25202.1"/>
    </source>
</evidence>
<dbReference type="AlphaFoldDB" id="A0A2K8PEN1"/>
<dbReference type="Proteomes" id="UP000231791">
    <property type="component" value="Chromosome"/>
</dbReference>
<gene>
    <name evidence="1" type="ORF">SLAV_16760</name>
</gene>
<keyword evidence="2" id="KW-1185">Reference proteome</keyword>
<proteinExistence type="predicted"/>
<protein>
    <submittedName>
        <fullName evidence="1">Uncharacterized protein</fullName>
    </submittedName>
</protein>
<dbReference type="RefSeq" id="WP_030241104.1">
    <property type="nucleotide sequence ID" value="NZ_CP024985.1"/>
</dbReference>
<name>A0A2K8PEN1_STRLA</name>
<dbReference type="GeneID" id="49384397"/>
<reference evidence="1 2" key="1">
    <citation type="submission" date="2017-11" db="EMBL/GenBank/DDBJ databases">
        <title>Complete genome sequence of Streptomyces lavendulae subsp. lavendulae CCM 3239 (formerly 'Streptomyces aureofaciens CCM 3239'), the producer of the angucycline-type antibiotic auricin.</title>
        <authorList>
            <person name="Busche T."/>
            <person name="Novakova R."/>
            <person name="Al'Dilaimi A."/>
            <person name="Homerova D."/>
            <person name="Feckova L."/>
            <person name="Rezuchova B."/>
            <person name="Mingyar E."/>
            <person name="Csolleiova D."/>
            <person name="Bekeova C."/>
            <person name="Winkler A."/>
            <person name="Sevcikova B."/>
            <person name="Kalinowski J."/>
            <person name="Kormanec J."/>
            <person name="Ruckert C."/>
        </authorList>
    </citation>
    <scope>NUCLEOTIDE SEQUENCE [LARGE SCALE GENOMIC DNA]</scope>
    <source>
        <strain evidence="1 2">CCM 3239</strain>
    </source>
</reference>
<organism evidence="1 2">
    <name type="scientific">Streptomyces lavendulae subsp. lavendulae</name>
    <dbReference type="NCBI Taxonomy" id="58340"/>
    <lineage>
        <taxon>Bacteria</taxon>
        <taxon>Bacillati</taxon>
        <taxon>Actinomycetota</taxon>
        <taxon>Actinomycetes</taxon>
        <taxon>Kitasatosporales</taxon>
        <taxon>Streptomycetaceae</taxon>
        <taxon>Streptomyces</taxon>
    </lineage>
</organism>
<accession>A0A2K8PEN1</accession>